<proteinExistence type="predicted"/>
<evidence type="ECO:0000313" key="3">
    <source>
        <dbReference type="Proteomes" id="UP001432027"/>
    </source>
</evidence>
<sequence>LSPENFQRCSMRHLFCLLLLLVPSLLAQLQCPGGASFFDFESCDPARRSQCPAGFACRRGSSLTDSAAVVNLCCDSSVMTITDWFNEAGLTPSVVPQTPLAQIPALRLNNLAPDTASPDIHISDEIIALTFPDYTTAIVNALQLRNPLVPGGYVHALTLVDPLTAPWALFASFNIPWPGGQFVDLTAARRGNGAFLTHIANTSVPTKDSYRSQYVVLLYQTMSTIPPEVQANITNCAAFSCVFSSLSPVLASSPVAGSFFYLTTARPMFAINPITNSSPSAQILSIIISTILAKFFF</sequence>
<feature type="non-terminal residue" evidence="2">
    <location>
        <position position="1"/>
    </location>
</feature>
<feature type="chain" id="PRO_5043686166" evidence="1">
    <location>
        <begin position="28"/>
        <end position="297"/>
    </location>
</feature>
<comment type="caution">
    <text evidence="2">The sequence shown here is derived from an EMBL/GenBank/DDBJ whole genome shotgun (WGS) entry which is preliminary data.</text>
</comment>
<keyword evidence="1" id="KW-0732">Signal</keyword>
<evidence type="ECO:0000313" key="2">
    <source>
        <dbReference type="EMBL" id="GMS89970.1"/>
    </source>
</evidence>
<accession>A0AAV5TC42</accession>
<gene>
    <name evidence="2" type="ORF">PENTCL1PPCAC_12145</name>
</gene>
<name>A0AAV5TC42_9BILA</name>
<dbReference type="AlphaFoldDB" id="A0AAV5TC42"/>
<evidence type="ECO:0000256" key="1">
    <source>
        <dbReference type="SAM" id="SignalP"/>
    </source>
</evidence>
<dbReference type="Proteomes" id="UP001432027">
    <property type="component" value="Unassembled WGS sequence"/>
</dbReference>
<organism evidence="2 3">
    <name type="scientific">Pristionchus entomophagus</name>
    <dbReference type="NCBI Taxonomy" id="358040"/>
    <lineage>
        <taxon>Eukaryota</taxon>
        <taxon>Metazoa</taxon>
        <taxon>Ecdysozoa</taxon>
        <taxon>Nematoda</taxon>
        <taxon>Chromadorea</taxon>
        <taxon>Rhabditida</taxon>
        <taxon>Rhabditina</taxon>
        <taxon>Diplogasteromorpha</taxon>
        <taxon>Diplogasteroidea</taxon>
        <taxon>Neodiplogasteridae</taxon>
        <taxon>Pristionchus</taxon>
    </lineage>
</organism>
<keyword evidence="3" id="KW-1185">Reference proteome</keyword>
<dbReference type="EMBL" id="BTSX01000003">
    <property type="protein sequence ID" value="GMS89970.1"/>
    <property type="molecule type" value="Genomic_DNA"/>
</dbReference>
<reference evidence="2" key="1">
    <citation type="submission" date="2023-10" db="EMBL/GenBank/DDBJ databases">
        <title>Genome assembly of Pristionchus species.</title>
        <authorList>
            <person name="Yoshida K."/>
            <person name="Sommer R.J."/>
        </authorList>
    </citation>
    <scope>NUCLEOTIDE SEQUENCE</scope>
    <source>
        <strain evidence="2">RS0144</strain>
    </source>
</reference>
<protein>
    <submittedName>
        <fullName evidence="2">Uncharacterized protein</fullName>
    </submittedName>
</protein>
<feature type="signal peptide" evidence="1">
    <location>
        <begin position="1"/>
        <end position="27"/>
    </location>
</feature>